<evidence type="ECO:0000256" key="9">
    <source>
        <dbReference type="ARBA" id="ARBA00023136"/>
    </source>
</evidence>
<keyword evidence="7 12" id="KW-1133">Transmembrane helix</keyword>
<comment type="subcellular location">
    <subcellularLocation>
        <location evidence="1">Cell membrane</location>
        <topology evidence="1">Multi-pass membrane protein</topology>
    </subcellularLocation>
</comment>
<evidence type="ECO:0000256" key="8">
    <source>
        <dbReference type="ARBA" id="ARBA00023072"/>
    </source>
</evidence>
<dbReference type="AlphaFoldDB" id="A0AAV6G7D7"/>
<evidence type="ECO:0000313" key="13">
    <source>
        <dbReference type="EMBL" id="KAG5270017.1"/>
    </source>
</evidence>
<keyword evidence="4" id="KW-1003">Cell membrane</keyword>
<dbReference type="PANTHER" id="PTHR21444:SF16">
    <property type="entry name" value="RECEPTOR FOR RETINOL UPTAKE STRA6"/>
    <property type="match status" value="1"/>
</dbReference>
<feature type="transmembrane region" description="Helical" evidence="12">
    <location>
        <begin position="399"/>
        <end position="420"/>
    </location>
</feature>
<keyword evidence="14" id="KW-1185">Reference proteome</keyword>
<evidence type="ECO:0000256" key="1">
    <source>
        <dbReference type="ARBA" id="ARBA00004651"/>
    </source>
</evidence>
<dbReference type="EMBL" id="JADWDJ010000014">
    <property type="protein sequence ID" value="KAG5270017.1"/>
    <property type="molecule type" value="Genomic_DNA"/>
</dbReference>
<keyword evidence="8" id="KW-0683">Retinol-binding</keyword>
<dbReference type="Pfam" id="PF14752">
    <property type="entry name" value="RBP_receptor"/>
    <property type="match status" value="1"/>
</dbReference>
<evidence type="ECO:0000256" key="7">
    <source>
        <dbReference type="ARBA" id="ARBA00022989"/>
    </source>
</evidence>
<reference evidence="13" key="1">
    <citation type="submission" date="2020-10" db="EMBL/GenBank/DDBJ databases">
        <title>Chromosome-scale genome assembly of the Allis shad, Alosa alosa.</title>
        <authorList>
            <person name="Margot Z."/>
            <person name="Christophe K."/>
            <person name="Cabau C."/>
            <person name="Louis A."/>
            <person name="Berthelot C."/>
            <person name="Parey E."/>
            <person name="Roest Crollius H."/>
            <person name="Montfort J."/>
            <person name="Robinson-Rechavi M."/>
            <person name="Bucao C."/>
            <person name="Bouchez O."/>
            <person name="Gislard M."/>
            <person name="Lluch J."/>
            <person name="Milhes M."/>
            <person name="Lampietro C."/>
            <person name="Lopez Roques C."/>
            <person name="Donnadieu C."/>
            <person name="Braasch I."/>
            <person name="Desvignes T."/>
            <person name="Postlethwait J."/>
            <person name="Bobe J."/>
            <person name="Guiguen Y."/>
        </authorList>
    </citation>
    <scope>NUCLEOTIDE SEQUENCE</scope>
    <source>
        <strain evidence="13">M-15738</strain>
        <tissue evidence="13">Blood</tissue>
    </source>
</reference>
<keyword evidence="9 12" id="KW-0472">Membrane</keyword>
<feature type="transmembrane region" description="Helical" evidence="12">
    <location>
        <begin position="456"/>
        <end position="479"/>
    </location>
</feature>
<evidence type="ECO:0000313" key="14">
    <source>
        <dbReference type="Proteomes" id="UP000823561"/>
    </source>
</evidence>
<dbReference type="GO" id="GO:0005886">
    <property type="term" value="C:plasma membrane"/>
    <property type="evidence" value="ECO:0007669"/>
    <property type="project" value="UniProtKB-SubCell"/>
</dbReference>
<keyword evidence="10" id="KW-0675">Receptor</keyword>
<feature type="transmembrane region" description="Helical" evidence="12">
    <location>
        <begin position="499"/>
        <end position="526"/>
    </location>
</feature>
<feature type="compositionally biased region" description="Low complexity" evidence="11">
    <location>
        <begin position="667"/>
        <end position="680"/>
    </location>
</feature>
<feature type="transmembrane region" description="Helical" evidence="12">
    <location>
        <begin position="193"/>
        <end position="212"/>
    </location>
</feature>
<keyword evidence="6" id="KW-0845">Vitamin A</keyword>
<sequence>MNGSVPEPYDYYDYSDWYSDNLEPTKTPVEVVPPCDPTADDQLFHICIAAISLVVMLVLAVATRSKRMCQSFQRGSPSIFNPVNFLDHTQNRGLAIAVFTLLFCKLCVLVIHPVPLPLTKDETPALKELWKILSIFYFPLLYYPLLVCGTLRSKLGYVLGSVLSWTHLAILCWQKSDCPKTPEMYKYYALLNSLPQMVCFAFLGLQYPLLLLKGSKSDPKSSEDLNHDYYKEYVKSLLKKRPAKTSPAGKDKAPLADRISDTIKSYIYTPEKAFRLPLKLAVSGAVSFMAVYQVMLLLICSVIPILHIVRAGINEDIAFLLLGFNIILHEDRQEVVKIVIHYTWCLEICYICAATLSGLVSLLMLMRSMVLHRANLKELYKGHIYNEYNLRRKSRVTHFGIVSWMGFTGSQAAVMCLAMAIQTLMFFLGFLVLVFLVIIPILYGQNLMFFQILGMLWPLWLMLFLIVAVQHVTAQLAFVKKDAGTRNLENRGGLFLLSYLLFLLNIVVGVVIGILRMVVTALYNIIHMGRLDISLLNRGSEQFDPGYRCYTHYLKVEVGQSHPVMKAFCGLLLHSAGQEGSAGQRIRDAEEACSMQSGIPLAQQEKRQSKASDARRARFRWQLLLTLVNNSSLLGSRKHFQLPASDSTINGTLNRSSKEGSKKETDMAAATATADSPATN</sequence>
<dbReference type="Proteomes" id="UP000823561">
    <property type="component" value="Chromosome 14"/>
</dbReference>
<evidence type="ECO:0000256" key="6">
    <source>
        <dbReference type="ARBA" id="ARBA00022893"/>
    </source>
</evidence>
<evidence type="ECO:0000256" key="5">
    <source>
        <dbReference type="ARBA" id="ARBA00022692"/>
    </source>
</evidence>
<evidence type="ECO:0000256" key="12">
    <source>
        <dbReference type="SAM" id="Phobius"/>
    </source>
</evidence>
<feature type="compositionally biased region" description="Polar residues" evidence="11">
    <location>
        <begin position="644"/>
        <end position="655"/>
    </location>
</feature>
<feature type="transmembrane region" description="Helical" evidence="12">
    <location>
        <begin position="280"/>
        <end position="306"/>
    </location>
</feature>
<comment type="caution">
    <text evidence="13">The sequence shown here is derived from an EMBL/GenBank/DDBJ whole genome shotgun (WGS) entry which is preliminary data.</text>
</comment>
<evidence type="ECO:0000256" key="10">
    <source>
        <dbReference type="ARBA" id="ARBA00023170"/>
    </source>
</evidence>
<feature type="transmembrane region" description="Helical" evidence="12">
    <location>
        <begin position="43"/>
        <end position="62"/>
    </location>
</feature>
<dbReference type="GO" id="GO:0034632">
    <property type="term" value="F:retinol transmembrane transporter activity"/>
    <property type="evidence" value="ECO:0007669"/>
    <property type="project" value="InterPro"/>
</dbReference>
<dbReference type="GO" id="GO:0019841">
    <property type="term" value="F:retinol binding"/>
    <property type="evidence" value="ECO:0007669"/>
    <property type="project" value="UniProtKB-KW"/>
</dbReference>
<feature type="transmembrane region" description="Helical" evidence="12">
    <location>
        <begin position="129"/>
        <end position="148"/>
    </location>
</feature>
<feature type="transmembrane region" description="Helical" evidence="12">
    <location>
        <begin position="426"/>
        <end position="444"/>
    </location>
</feature>
<feature type="transmembrane region" description="Helical" evidence="12">
    <location>
        <begin position="341"/>
        <end position="365"/>
    </location>
</feature>
<dbReference type="PANTHER" id="PTHR21444">
    <property type="entry name" value="COILED-COIL DOMAIN-CONTAINING PROTEIN 180"/>
    <property type="match status" value="1"/>
</dbReference>
<dbReference type="GO" id="GO:0016918">
    <property type="term" value="F:retinal binding"/>
    <property type="evidence" value="ECO:0007669"/>
    <property type="project" value="UniProtKB-KW"/>
</dbReference>
<accession>A0AAV6G7D7</accession>
<feature type="region of interest" description="Disordered" evidence="11">
    <location>
        <begin position="644"/>
        <end position="680"/>
    </location>
</feature>
<keyword evidence="5 12" id="KW-0812">Transmembrane</keyword>
<feature type="compositionally biased region" description="Basic and acidic residues" evidence="11">
    <location>
        <begin position="656"/>
        <end position="666"/>
    </location>
</feature>
<dbReference type="GO" id="GO:0038023">
    <property type="term" value="F:signaling receptor activity"/>
    <property type="evidence" value="ECO:0007669"/>
    <property type="project" value="InterPro"/>
</dbReference>
<feature type="transmembrane region" description="Helical" evidence="12">
    <location>
        <begin position="94"/>
        <end position="114"/>
    </location>
</feature>
<dbReference type="GO" id="GO:0071939">
    <property type="term" value="P:vitamin A import into cell"/>
    <property type="evidence" value="ECO:0007669"/>
    <property type="project" value="TreeGrafter"/>
</dbReference>
<protein>
    <recommendedName>
        <fullName evidence="2">Receptor for retinol uptake STRA6</fullName>
    </recommendedName>
</protein>
<evidence type="ECO:0000256" key="3">
    <source>
        <dbReference type="ARBA" id="ARBA00022448"/>
    </source>
</evidence>
<proteinExistence type="predicted"/>
<keyword evidence="3" id="KW-0813">Transport</keyword>
<organism evidence="13 14">
    <name type="scientific">Alosa alosa</name>
    <name type="common">allis shad</name>
    <dbReference type="NCBI Taxonomy" id="278164"/>
    <lineage>
        <taxon>Eukaryota</taxon>
        <taxon>Metazoa</taxon>
        <taxon>Chordata</taxon>
        <taxon>Craniata</taxon>
        <taxon>Vertebrata</taxon>
        <taxon>Euteleostomi</taxon>
        <taxon>Actinopterygii</taxon>
        <taxon>Neopterygii</taxon>
        <taxon>Teleostei</taxon>
        <taxon>Clupei</taxon>
        <taxon>Clupeiformes</taxon>
        <taxon>Clupeoidei</taxon>
        <taxon>Clupeidae</taxon>
        <taxon>Alosa</taxon>
    </lineage>
</organism>
<dbReference type="InterPro" id="IPR026612">
    <property type="entry name" value="STRA6-like"/>
</dbReference>
<evidence type="ECO:0000256" key="2">
    <source>
        <dbReference type="ARBA" id="ARBA00014411"/>
    </source>
</evidence>
<name>A0AAV6G7D7_9TELE</name>
<gene>
    <name evidence="13" type="ORF">AALO_G00187710</name>
</gene>
<evidence type="ECO:0000256" key="11">
    <source>
        <dbReference type="SAM" id="MobiDB-lite"/>
    </source>
</evidence>
<evidence type="ECO:0000256" key="4">
    <source>
        <dbReference type="ARBA" id="ARBA00022475"/>
    </source>
</evidence>